<accession>A0A2N7X9F1</accession>
<protein>
    <submittedName>
        <fullName evidence="2">SDR family oxidoreductase</fullName>
    </submittedName>
</protein>
<comment type="similarity">
    <text evidence="1">Belongs to the short-chain dehydrogenases/reductases (SDR) family.</text>
</comment>
<dbReference type="PRINTS" id="PR00081">
    <property type="entry name" value="GDHRDH"/>
</dbReference>
<organism evidence="2 3">
    <name type="scientific">Trinickia symbiotica</name>
    <dbReference type="NCBI Taxonomy" id="863227"/>
    <lineage>
        <taxon>Bacteria</taxon>
        <taxon>Pseudomonadati</taxon>
        <taxon>Pseudomonadota</taxon>
        <taxon>Betaproteobacteria</taxon>
        <taxon>Burkholderiales</taxon>
        <taxon>Burkholderiaceae</taxon>
        <taxon>Trinickia</taxon>
    </lineage>
</organism>
<dbReference type="InterPro" id="IPR050259">
    <property type="entry name" value="SDR"/>
</dbReference>
<dbReference type="STRING" id="863227.GCA_000373005_00011"/>
<reference evidence="2 3" key="1">
    <citation type="submission" date="2018-01" db="EMBL/GenBank/DDBJ databases">
        <title>Whole genome analyses suggest that Burkholderia sensu lato contains two further novel genera in the rhizoxinica-symbiotica group Mycetohabitans gen. nov., and Trinickia gen. nov.: implications for the evolution of diazotrophy and nodulation in the Burkholderiaceae.</title>
        <authorList>
            <person name="Estrada-de los Santos P."/>
            <person name="Palmer M."/>
            <person name="Chavez-Ramirez B."/>
            <person name="Beukes C."/>
            <person name="Steenkamp E.T."/>
            <person name="Hirsch A.M."/>
            <person name="Manyaka P."/>
            <person name="Maluk M."/>
            <person name="Lafos M."/>
            <person name="Crook M."/>
            <person name="Gross E."/>
            <person name="Simon M.F."/>
            <person name="Bueno dos Reis Junior F."/>
            <person name="Poole P.S."/>
            <person name="Venter S.N."/>
            <person name="James E.K."/>
        </authorList>
    </citation>
    <scope>NUCLEOTIDE SEQUENCE [LARGE SCALE GENOMIC DNA]</scope>
    <source>
        <strain evidence="2 3">JPY 581</strain>
    </source>
</reference>
<dbReference type="EMBL" id="PNYC01000002">
    <property type="protein sequence ID" value="PMS38247.1"/>
    <property type="molecule type" value="Genomic_DNA"/>
</dbReference>
<dbReference type="SUPFAM" id="SSF51735">
    <property type="entry name" value="NAD(P)-binding Rossmann-fold domains"/>
    <property type="match status" value="1"/>
</dbReference>
<dbReference type="PANTHER" id="PTHR42879">
    <property type="entry name" value="3-OXOACYL-(ACYL-CARRIER-PROTEIN) REDUCTASE"/>
    <property type="match status" value="1"/>
</dbReference>
<dbReference type="Proteomes" id="UP000235777">
    <property type="component" value="Unassembled WGS sequence"/>
</dbReference>
<keyword evidence="3" id="KW-1185">Reference proteome</keyword>
<name>A0A2N7X9F1_9BURK</name>
<dbReference type="InterPro" id="IPR036291">
    <property type="entry name" value="NAD(P)-bd_dom_sf"/>
</dbReference>
<dbReference type="RefSeq" id="WP_018438503.1">
    <property type="nucleotide sequence ID" value="NZ_KB890164.1"/>
</dbReference>
<dbReference type="InterPro" id="IPR002347">
    <property type="entry name" value="SDR_fam"/>
</dbReference>
<dbReference type="Pfam" id="PF13561">
    <property type="entry name" value="adh_short_C2"/>
    <property type="match status" value="1"/>
</dbReference>
<proteinExistence type="inferred from homology"/>
<dbReference type="Gene3D" id="3.40.50.720">
    <property type="entry name" value="NAD(P)-binding Rossmann-like Domain"/>
    <property type="match status" value="1"/>
</dbReference>
<gene>
    <name evidence="2" type="ORF">C0Z20_05630</name>
</gene>
<dbReference type="OrthoDB" id="9804774at2"/>
<evidence type="ECO:0000256" key="1">
    <source>
        <dbReference type="ARBA" id="ARBA00006484"/>
    </source>
</evidence>
<dbReference type="AlphaFoldDB" id="A0A2N7X9F1"/>
<dbReference type="PANTHER" id="PTHR42879:SF6">
    <property type="entry name" value="NADPH-DEPENDENT REDUCTASE BACG"/>
    <property type="match status" value="1"/>
</dbReference>
<sequence length="262" mass="28210">MDLGIRGRKAIINGGSAGLGLGTAYALAREGVDLFISARNEARLNDACEAIRRSTGAKVVAVVADHATTEGRARILARCPEPDILVGTCSPPPYIEDFRSISEHDWRRNFELTIISPVEFMRCVVDGMAERRWGRILNIATAAAKFPHPWRILSGAPRSALTNYSVAVARQVAQYNVTINTLLPAMHDTDGIRAIYGAKAAENGTDVDWEIAEAVRSIPIPAGRFGSADDFGCIAAMFCAEQSNYITGQSLVIDGGVTNSVF</sequence>
<evidence type="ECO:0000313" key="3">
    <source>
        <dbReference type="Proteomes" id="UP000235777"/>
    </source>
</evidence>
<evidence type="ECO:0000313" key="2">
    <source>
        <dbReference type="EMBL" id="PMS38247.1"/>
    </source>
</evidence>
<comment type="caution">
    <text evidence="2">The sequence shown here is derived from an EMBL/GenBank/DDBJ whole genome shotgun (WGS) entry which is preliminary data.</text>
</comment>